<protein>
    <submittedName>
        <fullName evidence="2">Uncharacterized protein</fullName>
    </submittedName>
</protein>
<keyword evidence="3" id="KW-1185">Reference proteome</keyword>
<dbReference type="Proteomes" id="UP000030745">
    <property type="component" value="Unassembled WGS sequence"/>
</dbReference>
<evidence type="ECO:0000313" key="3">
    <source>
        <dbReference type="Proteomes" id="UP000030745"/>
    </source>
</evidence>
<name>A0A067CTS5_SAPPC</name>
<gene>
    <name evidence="2" type="ORF">SPRG_01377</name>
</gene>
<dbReference type="AlphaFoldDB" id="A0A067CTS5"/>
<dbReference type="EMBL" id="KK583191">
    <property type="protein sequence ID" value="KDO34104.1"/>
    <property type="molecule type" value="Genomic_DNA"/>
</dbReference>
<feature type="compositionally biased region" description="Basic and acidic residues" evidence="1">
    <location>
        <begin position="57"/>
        <end position="78"/>
    </location>
</feature>
<dbReference type="GeneID" id="24123972"/>
<sequence length="256" mass="28160">MHTTPEEKAARLQTQRQGKAKARAAQETNATSDDEATRLQKQRQGKAKARAAQKASETPEEKAARLDKERQAKADARAAQETNATRFDAELQLDNVYIITNALVSSHDDFGRKFDPHPDFGLRLFSDTIVRWVDDDLLIPEINVSGDITAMPTMPALQVIEDVGMLAICHSLEPSADDKSFATLVDDSAGGSRATIRLTLYGKHARSATQDRFGQCLLLQRFKVNDGAISASAHTCISIAASLPEAKRLLHWYSTQ</sequence>
<evidence type="ECO:0000256" key="1">
    <source>
        <dbReference type="SAM" id="MobiDB-lite"/>
    </source>
</evidence>
<accession>A0A067CTS5</accession>
<feature type="compositionally biased region" description="Basic and acidic residues" evidence="1">
    <location>
        <begin position="1"/>
        <end position="10"/>
    </location>
</feature>
<dbReference type="Gene3D" id="2.40.50.140">
    <property type="entry name" value="Nucleic acid-binding proteins"/>
    <property type="match status" value="1"/>
</dbReference>
<feature type="compositionally biased region" description="Basic residues" evidence="1">
    <location>
        <begin position="40"/>
        <end position="51"/>
    </location>
</feature>
<reference evidence="2 3" key="1">
    <citation type="journal article" date="2013" name="PLoS Genet.">
        <title>Distinctive expansion of potential virulence genes in the genome of the oomycete fish pathogen Saprolegnia parasitica.</title>
        <authorList>
            <person name="Jiang R.H."/>
            <person name="de Bruijn I."/>
            <person name="Haas B.J."/>
            <person name="Belmonte R."/>
            <person name="Lobach L."/>
            <person name="Christie J."/>
            <person name="van den Ackerveken G."/>
            <person name="Bottin A."/>
            <person name="Bulone V."/>
            <person name="Diaz-Moreno S.M."/>
            <person name="Dumas B."/>
            <person name="Fan L."/>
            <person name="Gaulin E."/>
            <person name="Govers F."/>
            <person name="Grenville-Briggs L.J."/>
            <person name="Horner N.R."/>
            <person name="Levin J.Z."/>
            <person name="Mammella M."/>
            <person name="Meijer H.J."/>
            <person name="Morris P."/>
            <person name="Nusbaum C."/>
            <person name="Oome S."/>
            <person name="Phillips A.J."/>
            <person name="van Rooyen D."/>
            <person name="Rzeszutek E."/>
            <person name="Saraiva M."/>
            <person name="Secombes C.J."/>
            <person name="Seidl M.F."/>
            <person name="Snel B."/>
            <person name="Stassen J.H."/>
            <person name="Sykes S."/>
            <person name="Tripathy S."/>
            <person name="van den Berg H."/>
            <person name="Vega-Arreguin J.C."/>
            <person name="Wawra S."/>
            <person name="Young S.K."/>
            <person name="Zeng Q."/>
            <person name="Dieguez-Uribeondo J."/>
            <person name="Russ C."/>
            <person name="Tyler B.M."/>
            <person name="van West P."/>
        </authorList>
    </citation>
    <scope>NUCLEOTIDE SEQUENCE [LARGE SCALE GENOMIC DNA]</scope>
    <source>
        <strain evidence="2 3">CBS 223.65</strain>
    </source>
</reference>
<dbReference type="KEGG" id="spar:SPRG_01377"/>
<dbReference type="InterPro" id="IPR012340">
    <property type="entry name" value="NA-bd_OB-fold"/>
</dbReference>
<dbReference type="VEuPathDB" id="FungiDB:SPRG_01377"/>
<organism evidence="2 3">
    <name type="scientific">Saprolegnia parasitica (strain CBS 223.65)</name>
    <dbReference type="NCBI Taxonomy" id="695850"/>
    <lineage>
        <taxon>Eukaryota</taxon>
        <taxon>Sar</taxon>
        <taxon>Stramenopiles</taxon>
        <taxon>Oomycota</taxon>
        <taxon>Saprolegniomycetes</taxon>
        <taxon>Saprolegniales</taxon>
        <taxon>Saprolegniaceae</taxon>
        <taxon>Saprolegnia</taxon>
    </lineage>
</organism>
<dbReference type="RefSeq" id="XP_012194986.1">
    <property type="nucleotide sequence ID" value="XM_012339596.1"/>
</dbReference>
<evidence type="ECO:0000313" key="2">
    <source>
        <dbReference type="EMBL" id="KDO34104.1"/>
    </source>
</evidence>
<proteinExistence type="predicted"/>
<feature type="region of interest" description="Disordered" evidence="1">
    <location>
        <begin position="1"/>
        <end position="81"/>
    </location>
</feature>